<keyword evidence="1" id="KW-0472">Membrane</keyword>
<keyword evidence="5" id="KW-1185">Reference proteome</keyword>
<name>T1FGD7_HELRO</name>
<dbReference type="Gene3D" id="2.60.120.740">
    <property type="match status" value="1"/>
</dbReference>
<dbReference type="InterPro" id="IPR000922">
    <property type="entry name" value="Lectin_gal-bd_dom"/>
</dbReference>
<dbReference type="EMBL" id="KB097605">
    <property type="protein sequence ID" value="ESN93575.1"/>
    <property type="molecule type" value="Genomic_DNA"/>
</dbReference>
<reference evidence="5" key="1">
    <citation type="submission" date="2012-12" db="EMBL/GenBank/DDBJ databases">
        <authorList>
            <person name="Hellsten U."/>
            <person name="Grimwood J."/>
            <person name="Chapman J.A."/>
            <person name="Shapiro H."/>
            <person name="Aerts A."/>
            <person name="Otillar R.P."/>
            <person name="Terry A.Y."/>
            <person name="Boore J.L."/>
            <person name="Simakov O."/>
            <person name="Marletaz F."/>
            <person name="Cho S.-J."/>
            <person name="Edsinger-Gonzales E."/>
            <person name="Havlak P."/>
            <person name="Kuo D.-H."/>
            <person name="Larsson T."/>
            <person name="Lv J."/>
            <person name="Arendt D."/>
            <person name="Savage R."/>
            <person name="Osoegawa K."/>
            <person name="de Jong P."/>
            <person name="Lindberg D.R."/>
            <person name="Seaver E.C."/>
            <person name="Weisblat D.A."/>
            <person name="Putnam N.H."/>
            <person name="Grigoriev I.V."/>
            <person name="Rokhsar D.S."/>
        </authorList>
    </citation>
    <scope>NUCLEOTIDE SEQUENCE</scope>
</reference>
<proteinExistence type="predicted"/>
<dbReference type="Pfam" id="PF02140">
    <property type="entry name" value="SUEL_Lectin"/>
    <property type="match status" value="1"/>
</dbReference>
<reference evidence="4" key="3">
    <citation type="submission" date="2015-06" db="UniProtKB">
        <authorList>
            <consortium name="EnsemblMetazoa"/>
        </authorList>
    </citation>
    <scope>IDENTIFICATION</scope>
</reference>
<accession>T1FGD7</accession>
<dbReference type="InParanoid" id="T1FGD7"/>
<reference evidence="3 5" key="2">
    <citation type="journal article" date="2013" name="Nature">
        <title>Insights into bilaterian evolution from three spiralian genomes.</title>
        <authorList>
            <person name="Simakov O."/>
            <person name="Marletaz F."/>
            <person name="Cho S.J."/>
            <person name="Edsinger-Gonzales E."/>
            <person name="Havlak P."/>
            <person name="Hellsten U."/>
            <person name="Kuo D.H."/>
            <person name="Larsson T."/>
            <person name="Lv J."/>
            <person name="Arendt D."/>
            <person name="Savage R."/>
            <person name="Osoegawa K."/>
            <person name="de Jong P."/>
            <person name="Grimwood J."/>
            <person name="Chapman J.A."/>
            <person name="Shapiro H."/>
            <person name="Aerts A."/>
            <person name="Otillar R.P."/>
            <person name="Terry A.Y."/>
            <person name="Boore J.L."/>
            <person name="Grigoriev I.V."/>
            <person name="Lindberg D.R."/>
            <person name="Seaver E.C."/>
            <person name="Weisblat D.A."/>
            <person name="Putnam N.H."/>
            <person name="Rokhsar D.S."/>
        </authorList>
    </citation>
    <scope>NUCLEOTIDE SEQUENCE</scope>
</reference>
<dbReference type="CTD" id="20207886"/>
<dbReference type="InterPro" id="IPR043159">
    <property type="entry name" value="Lectin_gal-bd_sf"/>
</dbReference>
<dbReference type="AlphaFoldDB" id="T1FGD7"/>
<evidence type="ECO:0000256" key="1">
    <source>
        <dbReference type="SAM" id="Phobius"/>
    </source>
</evidence>
<evidence type="ECO:0000259" key="2">
    <source>
        <dbReference type="Pfam" id="PF02140"/>
    </source>
</evidence>
<evidence type="ECO:0000313" key="3">
    <source>
        <dbReference type="EMBL" id="ESN93575.1"/>
    </source>
</evidence>
<dbReference type="EnsemblMetazoa" id="HelroT180894">
    <property type="protein sequence ID" value="HelroP180894"/>
    <property type="gene ID" value="HelroG180894"/>
</dbReference>
<feature type="domain" description="SUEL-type lectin" evidence="2">
    <location>
        <begin position="59"/>
        <end position="139"/>
    </location>
</feature>
<keyword evidence="1" id="KW-1133">Transmembrane helix</keyword>
<dbReference type="EMBL" id="AMQM01007401">
    <property type="status" value="NOT_ANNOTATED_CDS"/>
    <property type="molecule type" value="Genomic_DNA"/>
</dbReference>
<dbReference type="EMBL" id="AMQM01007400">
    <property type="status" value="NOT_ANNOTATED_CDS"/>
    <property type="molecule type" value="Genomic_DNA"/>
</dbReference>
<dbReference type="GeneID" id="20207886"/>
<dbReference type="OrthoDB" id="1100386at2759"/>
<dbReference type="GO" id="GO:0030246">
    <property type="term" value="F:carbohydrate binding"/>
    <property type="evidence" value="ECO:0007669"/>
    <property type="project" value="InterPro"/>
</dbReference>
<evidence type="ECO:0000313" key="5">
    <source>
        <dbReference type="Proteomes" id="UP000015101"/>
    </source>
</evidence>
<dbReference type="RefSeq" id="XP_009028423.1">
    <property type="nucleotide sequence ID" value="XM_009030175.1"/>
</dbReference>
<dbReference type="HOGENOM" id="CLU_1637266_0_0_1"/>
<feature type="transmembrane region" description="Helical" evidence="1">
    <location>
        <begin position="12"/>
        <end position="30"/>
    </location>
</feature>
<dbReference type="Proteomes" id="UP000015101">
    <property type="component" value="Unassembled WGS sequence"/>
</dbReference>
<dbReference type="PANTHER" id="PTHR46780">
    <property type="entry name" value="PROTEIN EVA-1"/>
    <property type="match status" value="1"/>
</dbReference>
<protein>
    <recommendedName>
        <fullName evidence="2">SUEL-type lectin domain-containing protein</fullName>
    </recommendedName>
</protein>
<sequence length="162" mass="18222">MNEAFQFTKIIIRKVTTTIATFLAIFIIIISSNKIFQVDGVDADPLVEKEYCQWGKLNISCSPSHVIIIESAIYGRVRVGKCIRDLNKVHNCSWNVGELTDWLCSGRVGCYFDVAQFSMWGVQPCSQELTSNLYIQYRCVQGVVVVDDDDEDGNGDECVYSS</sequence>
<evidence type="ECO:0000313" key="4">
    <source>
        <dbReference type="EnsemblMetazoa" id="HelroP180894"/>
    </source>
</evidence>
<organism evidence="4 5">
    <name type="scientific">Helobdella robusta</name>
    <name type="common">Californian leech</name>
    <dbReference type="NCBI Taxonomy" id="6412"/>
    <lineage>
        <taxon>Eukaryota</taxon>
        <taxon>Metazoa</taxon>
        <taxon>Spiralia</taxon>
        <taxon>Lophotrochozoa</taxon>
        <taxon>Annelida</taxon>
        <taxon>Clitellata</taxon>
        <taxon>Hirudinea</taxon>
        <taxon>Rhynchobdellida</taxon>
        <taxon>Glossiphoniidae</taxon>
        <taxon>Helobdella</taxon>
    </lineage>
</organism>
<gene>
    <name evidence="4" type="primary">20207886</name>
    <name evidence="3" type="ORF">HELRODRAFT_180894</name>
</gene>
<dbReference type="KEGG" id="hro:HELRODRAFT_180894"/>
<keyword evidence="1" id="KW-0812">Transmembrane</keyword>
<dbReference type="CDD" id="cd22823">
    <property type="entry name" value="Gal_Rha_Lectin"/>
    <property type="match status" value="1"/>
</dbReference>